<dbReference type="OrthoDB" id="426293at2759"/>
<sequence length="109" mass="12557">MRFNKAQTSTGLSGDTRDTVSTTLIHRDQCHVPRNTVLGDDADILNKFALGSNKFTRWIIQLNMIHASNPLTQKYFRSETAVNCEKVRHIKLNYWYIVHPLTFISKYGS</sequence>
<accession>A0A653DT74</accession>
<dbReference type="Proteomes" id="UP000410492">
    <property type="component" value="Unassembled WGS sequence"/>
</dbReference>
<name>A0A653DT74_CALMS</name>
<organism evidence="1 2">
    <name type="scientific">Callosobruchus maculatus</name>
    <name type="common">Southern cowpea weevil</name>
    <name type="synonym">Pulse bruchid</name>
    <dbReference type="NCBI Taxonomy" id="64391"/>
    <lineage>
        <taxon>Eukaryota</taxon>
        <taxon>Metazoa</taxon>
        <taxon>Ecdysozoa</taxon>
        <taxon>Arthropoda</taxon>
        <taxon>Hexapoda</taxon>
        <taxon>Insecta</taxon>
        <taxon>Pterygota</taxon>
        <taxon>Neoptera</taxon>
        <taxon>Endopterygota</taxon>
        <taxon>Coleoptera</taxon>
        <taxon>Polyphaga</taxon>
        <taxon>Cucujiformia</taxon>
        <taxon>Chrysomeloidea</taxon>
        <taxon>Chrysomelidae</taxon>
        <taxon>Bruchinae</taxon>
        <taxon>Bruchini</taxon>
        <taxon>Callosobruchus</taxon>
    </lineage>
</organism>
<evidence type="ECO:0000313" key="1">
    <source>
        <dbReference type="EMBL" id="VEN63237.1"/>
    </source>
</evidence>
<evidence type="ECO:0000313" key="2">
    <source>
        <dbReference type="Proteomes" id="UP000410492"/>
    </source>
</evidence>
<dbReference type="EMBL" id="CAACVG010014469">
    <property type="protein sequence ID" value="VEN63237.1"/>
    <property type="molecule type" value="Genomic_DNA"/>
</dbReference>
<gene>
    <name evidence="1" type="ORF">CALMAC_LOCUS20121</name>
</gene>
<protein>
    <submittedName>
        <fullName evidence="1">Uncharacterized protein</fullName>
    </submittedName>
</protein>
<reference evidence="1 2" key="1">
    <citation type="submission" date="2019-01" db="EMBL/GenBank/DDBJ databases">
        <authorList>
            <person name="Sayadi A."/>
        </authorList>
    </citation>
    <scope>NUCLEOTIDE SEQUENCE [LARGE SCALE GENOMIC DNA]</scope>
</reference>
<dbReference type="AlphaFoldDB" id="A0A653DT74"/>
<keyword evidence="2" id="KW-1185">Reference proteome</keyword>
<proteinExistence type="predicted"/>